<dbReference type="Pfam" id="PF00848">
    <property type="entry name" value="Ring_hydroxyl_A"/>
    <property type="match status" value="1"/>
</dbReference>
<keyword evidence="3" id="KW-0479">Metal-binding</keyword>
<evidence type="ECO:0000256" key="6">
    <source>
        <dbReference type="ARBA" id="ARBA00023014"/>
    </source>
</evidence>
<dbReference type="InterPro" id="IPR015879">
    <property type="entry name" value="Ring_hydroxy_dOase_asu_C_dom"/>
</dbReference>
<evidence type="ECO:0000256" key="5">
    <source>
        <dbReference type="ARBA" id="ARBA00023004"/>
    </source>
</evidence>
<dbReference type="InterPro" id="IPR036922">
    <property type="entry name" value="Rieske_2Fe-2S_sf"/>
</dbReference>
<dbReference type="SUPFAM" id="SSF55961">
    <property type="entry name" value="Bet v1-like"/>
    <property type="match status" value="1"/>
</dbReference>
<dbReference type="CDD" id="cd03469">
    <property type="entry name" value="Rieske_RO_Alpha_N"/>
    <property type="match status" value="1"/>
</dbReference>
<reference evidence="8 9" key="1">
    <citation type="submission" date="2024-06" db="EMBL/GenBank/DDBJ databases">
        <title>The Natural Products Discovery Center: Release of the First 8490 Sequenced Strains for Exploring Actinobacteria Biosynthetic Diversity.</title>
        <authorList>
            <person name="Kalkreuter E."/>
            <person name="Kautsar S.A."/>
            <person name="Yang D."/>
            <person name="Bader C.D."/>
            <person name="Teijaro C.N."/>
            <person name="Fluegel L."/>
            <person name="Davis C.M."/>
            <person name="Simpson J.R."/>
            <person name="Lauterbach L."/>
            <person name="Steele A.D."/>
            <person name="Gui C."/>
            <person name="Meng S."/>
            <person name="Li G."/>
            <person name="Viehrig K."/>
            <person name="Ye F."/>
            <person name="Su P."/>
            <person name="Kiefer A.F."/>
            <person name="Nichols A."/>
            <person name="Cepeda A.J."/>
            <person name="Yan W."/>
            <person name="Fan B."/>
            <person name="Jiang Y."/>
            <person name="Adhikari A."/>
            <person name="Zheng C.-J."/>
            <person name="Schuster L."/>
            <person name="Cowan T.M."/>
            <person name="Smanski M.J."/>
            <person name="Chevrette M.G."/>
            <person name="De Carvalho L.P.S."/>
            <person name="Shen B."/>
        </authorList>
    </citation>
    <scope>NUCLEOTIDE SEQUENCE [LARGE SCALE GENOMIC DNA]</scope>
    <source>
        <strain evidence="8 9">NPDC050100</strain>
    </source>
</reference>
<dbReference type="SUPFAM" id="SSF50022">
    <property type="entry name" value="ISP domain"/>
    <property type="match status" value="1"/>
</dbReference>
<dbReference type="Gene3D" id="2.102.10.10">
    <property type="entry name" value="Rieske [2Fe-2S] iron-sulphur domain"/>
    <property type="match status" value="1"/>
</dbReference>
<dbReference type="PROSITE" id="PS51296">
    <property type="entry name" value="RIESKE"/>
    <property type="match status" value="1"/>
</dbReference>
<evidence type="ECO:0000256" key="1">
    <source>
        <dbReference type="ARBA" id="ARBA00001962"/>
    </source>
</evidence>
<keyword evidence="6" id="KW-0411">Iron-sulfur</keyword>
<dbReference type="Proteomes" id="UP001551675">
    <property type="component" value="Unassembled WGS sequence"/>
</dbReference>
<keyword evidence="9" id="KW-1185">Reference proteome</keyword>
<dbReference type="GO" id="GO:0051213">
    <property type="term" value="F:dioxygenase activity"/>
    <property type="evidence" value="ECO:0007669"/>
    <property type="project" value="UniProtKB-KW"/>
</dbReference>
<dbReference type="PANTHER" id="PTHR43756">
    <property type="entry name" value="CHOLINE MONOOXYGENASE, CHLOROPLASTIC"/>
    <property type="match status" value="1"/>
</dbReference>
<dbReference type="InterPro" id="IPR001663">
    <property type="entry name" value="Rng_hydr_dOase-A"/>
</dbReference>
<comment type="caution">
    <text evidence="8">The sequence shown here is derived from an EMBL/GenBank/DDBJ whole genome shotgun (WGS) entry which is preliminary data.</text>
</comment>
<evidence type="ECO:0000256" key="3">
    <source>
        <dbReference type="ARBA" id="ARBA00022723"/>
    </source>
</evidence>
<dbReference type="EMBL" id="JBFALK010000037">
    <property type="protein sequence ID" value="MEV0974913.1"/>
    <property type="molecule type" value="Genomic_DNA"/>
</dbReference>
<evidence type="ECO:0000313" key="8">
    <source>
        <dbReference type="EMBL" id="MEV0974913.1"/>
    </source>
</evidence>
<dbReference type="CDD" id="cd08879">
    <property type="entry name" value="RHO_alpha_C_AntDO-like"/>
    <property type="match status" value="1"/>
</dbReference>
<dbReference type="Gene3D" id="3.90.380.10">
    <property type="entry name" value="Naphthalene 1,2-dioxygenase Alpha Subunit, Chain A, domain 1"/>
    <property type="match status" value="1"/>
</dbReference>
<evidence type="ECO:0000256" key="4">
    <source>
        <dbReference type="ARBA" id="ARBA00023002"/>
    </source>
</evidence>
<organism evidence="8 9">
    <name type="scientific">Microtetraspora glauca</name>
    <dbReference type="NCBI Taxonomy" id="1996"/>
    <lineage>
        <taxon>Bacteria</taxon>
        <taxon>Bacillati</taxon>
        <taxon>Actinomycetota</taxon>
        <taxon>Actinomycetes</taxon>
        <taxon>Streptosporangiales</taxon>
        <taxon>Streptosporangiaceae</taxon>
        <taxon>Microtetraspora</taxon>
    </lineage>
</organism>
<evidence type="ECO:0000256" key="2">
    <source>
        <dbReference type="ARBA" id="ARBA00022714"/>
    </source>
</evidence>
<feature type="domain" description="Rieske" evidence="7">
    <location>
        <begin position="45"/>
        <end position="155"/>
    </location>
</feature>
<protein>
    <submittedName>
        <fullName evidence="8">Aromatic ring-hydroxylating dioxygenase subunit alpha</fullName>
    </submittedName>
</protein>
<keyword evidence="2" id="KW-0001">2Fe-2S</keyword>
<dbReference type="PANTHER" id="PTHR43756:SF5">
    <property type="entry name" value="CHOLINE MONOOXYGENASE, CHLOROPLASTIC"/>
    <property type="match status" value="1"/>
</dbReference>
<evidence type="ECO:0000259" key="7">
    <source>
        <dbReference type="PROSITE" id="PS51296"/>
    </source>
</evidence>
<keyword evidence="8" id="KW-0223">Dioxygenase</keyword>
<dbReference type="RefSeq" id="WP_358142048.1">
    <property type="nucleotide sequence ID" value="NZ_JBFALK010000037.1"/>
</dbReference>
<dbReference type="InterPro" id="IPR017941">
    <property type="entry name" value="Rieske_2Fe-2S"/>
</dbReference>
<dbReference type="Pfam" id="PF00355">
    <property type="entry name" value="Rieske"/>
    <property type="match status" value="1"/>
</dbReference>
<keyword evidence="4" id="KW-0560">Oxidoreductase</keyword>
<sequence length="428" mass="48241">MSIDVAGRTGSDWGSLVAADRVSARVYLDPEIYEAELERIFYKTWNCVGHESEFPERGSFKTRAVGRRPVIVCRDRNDQINVLLNRCRHRGALLCEKPDGAVAGGFTCPYHSWSYALDGRLRGIPYPDGYPRDIDKSRLGLRRLRVETYAGLIFATFDENAEPLAGFLGSARRWIDLFMKQGAGYPVKVQGAFKFRYQANWKIQLENVTDGYHFPLVHRSWMANVDAQTAEMLSFMKDPEAVTYGLENGHSVGIFVPEHVDLNEDDGTEALQDRFGDLVADLQPGLPPERLRRLVRSLHGAGFNLNVFPNLALSMGFIRLLNPVAVDATDNEHMVLGYKGGPEGANRERLRIHEHFQGPFGFGTPDDSEVWARVQRGAAADPDMPILIDRGLNREEMSDEGHPRSHVTDETGMREAYRMWKRLMTDAG</sequence>
<proteinExistence type="predicted"/>
<name>A0ABV3GTF3_MICGL</name>
<accession>A0ABV3GTF3</accession>
<comment type="cofactor">
    <cofactor evidence="1">
        <name>Fe cation</name>
        <dbReference type="ChEBI" id="CHEBI:24875"/>
    </cofactor>
</comment>
<keyword evidence="5" id="KW-0408">Iron</keyword>
<evidence type="ECO:0000313" key="9">
    <source>
        <dbReference type="Proteomes" id="UP001551675"/>
    </source>
</evidence>
<gene>
    <name evidence="8" type="ORF">AB0I59_40525</name>
</gene>
<dbReference type="PRINTS" id="PR00090">
    <property type="entry name" value="RNGDIOXGNASE"/>
</dbReference>